<organism evidence="1 2">
    <name type="scientific">Bacillus phage vB_BmeM-Goe8</name>
    <dbReference type="NCBI Taxonomy" id="2593638"/>
    <lineage>
        <taxon>Viruses</taxon>
        <taxon>Duplodnaviria</taxon>
        <taxon>Heunggongvirae</taxon>
        <taxon>Uroviricota</taxon>
        <taxon>Caudoviricetes</taxon>
        <taxon>Herelleviridae</taxon>
        <taxon>Bastillevirinae</taxon>
        <taxon>Goettingenvirus</taxon>
        <taxon>Goettingenvirus goe8</taxon>
    </lineage>
</organism>
<reference evidence="1 2" key="1">
    <citation type="submission" date="2019-06" db="EMBL/GenBank/DDBJ databases">
        <authorList>
            <person name="Hertel R."/>
        </authorList>
    </citation>
    <scope>NUCLEOTIDE SEQUENCE [LARGE SCALE GENOMIC DNA]</scope>
</reference>
<dbReference type="EMBL" id="MN043729">
    <property type="protein sequence ID" value="QDP42858.1"/>
    <property type="molecule type" value="Genomic_DNA"/>
</dbReference>
<keyword evidence="2" id="KW-1185">Reference proteome</keyword>
<evidence type="ECO:0000313" key="1">
    <source>
        <dbReference type="EMBL" id="QDP42858.1"/>
    </source>
</evidence>
<gene>
    <name evidence="1" type="ORF">Goe8_c00850</name>
</gene>
<proteinExistence type="predicted"/>
<accession>A0A516KMN2</accession>
<sequence length="54" mass="6676">MALKEKLTDELMEQFAEEFRRLREMTFEQYVAEQMRLRELEHTKLEKLKNGWGN</sequence>
<evidence type="ECO:0000313" key="2">
    <source>
        <dbReference type="Proteomes" id="UP000317800"/>
    </source>
</evidence>
<dbReference type="Proteomes" id="UP000317800">
    <property type="component" value="Segment"/>
</dbReference>
<protein>
    <submittedName>
        <fullName evidence="1">Uncharacterized protein</fullName>
    </submittedName>
</protein>
<name>A0A516KMN2_9CAUD</name>